<feature type="transmembrane region" description="Helical" evidence="1">
    <location>
        <begin position="20"/>
        <end position="48"/>
    </location>
</feature>
<evidence type="ECO:0000256" key="1">
    <source>
        <dbReference type="SAM" id="Phobius"/>
    </source>
</evidence>
<dbReference type="AlphaFoldDB" id="A0A8D8SYR4"/>
<dbReference type="EMBL" id="HBUF01239608">
    <property type="protein sequence ID" value="CAG6676394.1"/>
    <property type="molecule type" value="Transcribed_RNA"/>
</dbReference>
<keyword evidence="1" id="KW-0472">Membrane</keyword>
<accession>A0A8D8SYR4</accession>
<protein>
    <submittedName>
        <fullName evidence="2">Uncharacterized protein</fullName>
    </submittedName>
</protein>
<keyword evidence="1" id="KW-0812">Transmembrane</keyword>
<evidence type="ECO:0000313" key="2">
    <source>
        <dbReference type="EMBL" id="CAG6676394.1"/>
    </source>
</evidence>
<sequence>MIYYYALPLKFRGSTMHIRLYFISFFFLSLTAQKIFQINILLKFICVYNHSASFIKKMMTVIRERSIRTPHYRLPPTLDHHRNHVFSQTGQRQYLLAENHFTIFSLTRAKNKNIQEGNRTG</sequence>
<organism evidence="2">
    <name type="scientific">Cacopsylla melanoneura</name>
    <dbReference type="NCBI Taxonomy" id="428564"/>
    <lineage>
        <taxon>Eukaryota</taxon>
        <taxon>Metazoa</taxon>
        <taxon>Ecdysozoa</taxon>
        <taxon>Arthropoda</taxon>
        <taxon>Hexapoda</taxon>
        <taxon>Insecta</taxon>
        <taxon>Pterygota</taxon>
        <taxon>Neoptera</taxon>
        <taxon>Paraneoptera</taxon>
        <taxon>Hemiptera</taxon>
        <taxon>Sternorrhyncha</taxon>
        <taxon>Psylloidea</taxon>
        <taxon>Psyllidae</taxon>
        <taxon>Psyllinae</taxon>
        <taxon>Cacopsylla</taxon>
    </lineage>
</organism>
<keyword evidence="1" id="KW-1133">Transmembrane helix</keyword>
<name>A0A8D8SYR4_9HEMI</name>
<reference evidence="2" key="1">
    <citation type="submission" date="2021-05" db="EMBL/GenBank/DDBJ databases">
        <authorList>
            <person name="Alioto T."/>
            <person name="Alioto T."/>
            <person name="Gomez Garrido J."/>
        </authorList>
    </citation>
    <scope>NUCLEOTIDE SEQUENCE</scope>
</reference>
<proteinExistence type="predicted"/>